<reference evidence="2" key="1">
    <citation type="journal article" date="2019" name="Int. J. Syst. Evol. Microbiol.">
        <title>The Global Catalogue of Microorganisms (GCM) 10K type strain sequencing project: providing services to taxonomists for standard genome sequencing and annotation.</title>
        <authorList>
            <consortium name="The Broad Institute Genomics Platform"/>
            <consortium name="The Broad Institute Genome Sequencing Center for Infectious Disease"/>
            <person name="Wu L."/>
            <person name="Ma J."/>
        </authorList>
    </citation>
    <scope>NUCLEOTIDE SEQUENCE [LARGE SCALE GENOMIC DNA]</scope>
    <source>
        <strain evidence="2">CGMCC 1.7030</strain>
    </source>
</reference>
<sequence>MKIKYIIALWILALFGSCEQVEEITSRDYPFIQSISVSDIDETGVTVNFEIKKNGSSAITSYGLEYWLQTFNGGQPNIQRLTRSGNPESPLVQQRISYDMIKEAYLVQPFVVAGGVTVYGEKLTFESLGVSAPKITEVTPREIKFYDQIHIKGDFFNSALDLNEVKLLGLEDTFTIRIDSVDNQNIWLSINLKNFSFQPTDQKYVLQVTSGGKFTQLADAISIYKPQILSVEPRRLYVGDSLEVVLNFFQTPGDLTFDLTSESGKVLSTYSYVTKEAGRYKFLAGNTAPGRYDVSINSTFWKTKFPEKIEVLPSWEVYRSGVQAPNTSDHQVLTTPDRILFIGNAPQTAGKFHSLDLGTSASQQLADLPGLPENRERPVLIGTQGRYFYFGLGLVRQGGSVAYRKDFHRYDFQTGRWERLADFPFEFSSVNKSLEFNGKLYLIMDNYLNFREYDPVTGTWTLTPVEVPSSIRNTNQFVQVGPEVYSLTTIYPLRLVAYRYGQDERSLPELYIQSLDQTNGMSYWDGNFIFTKDGQPEFRMDLRTLTLRPLQGIGENKKGDLPLWQSREGLMFAFPKNAQTNVRENLIYRLIQDLD</sequence>
<dbReference type="RefSeq" id="WP_377914969.1">
    <property type="nucleotide sequence ID" value="NZ_JBHSKS010000007.1"/>
</dbReference>
<keyword evidence="2" id="KW-1185">Reference proteome</keyword>
<dbReference type="Gene3D" id="2.120.10.80">
    <property type="entry name" value="Kelch-type beta propeller"/>
    <property type="match status" value="1"/>
</dbReference>
<evidence type="ECO:0000313" key="2">
    <source>
        <dbReference type="Proteomes" id="UP001596163"/>
    </source>
</evidence>
<gene>
    <name evidence="1" type="ORF">ACFPIK_10475</name>
</gene>
<dbReference type="EMBL" id="JBHSKS010000007">
    <property type="protein sequence ID" value="MFC5192194.1"/>
    <property type="molecule type" value="Genomic_DNA"/>
</dbReference>
<evidence type="ECO:0000313" key="1">
    <source>
        <dbReference type="EMBL" id="MFC5192194.1"/>
    </source>
</evidence>
<dbReference type="PROSITE" id="PS51257">
    <property type="entry name" value="PROKAR_LIPOPROTEIN"/>
    <property type="match status" value="1"/>
</dbReference>
<organism evidence="1 2">
    <name type="scientific">Algoriphagus aquatilis</name>
    <dbReference type="NCBI Taxonomy" id="490186"/>
    <lineage>
        <taxon>Bacteria</taxon>
        <taxon>Pseudomonadati</taxon>
        <taxon>Bacteroidota</taxon>
        <taxon>Cytophagia</taxon>
        <taxon>Cytophagales</taxon>
        <taxon>Cyclobacteriaceae</taxon>
        <taxon>Algoriphagus</taxon>
    </lineage>
</organism>
<comment type="caution">
    <text evidence="1">The sequence shown here is derived from an EMBL/GenBank/DDBJ whole genome shotgun (WGS) entry which is preliminary data.</text>
</comment>
<proteinExistence type="predicted"/>
<protein>
    <submittedName>
        <fullName evidence="1">Uncharacterized protein</fullName>
    </submittedName>
</protein>
<accession>A0ABW0BYS2</accession>
<dbReference type="SUPFAM" id="SSF117281">
    <property type="entry name" value="Kelch motif"/>
    <property type="match status" value="1"/>
</dbReference>
<dbReference type="InterPro" id="IPR015915">
    <property type="entry name" value="Kelch-typ_b-propeller"/>
</dbReference>
<name>A0ABW0BYS2_9BACT</name>
<dbReference type="Proteomes" id="UP001596163">
    <property type="component" value="Unassembled WGS sequence"/>
</dbReference>